<dbReference type="Pfam" id="PF00213">
    <property type="entry name" value="OSCP"/>
    <property type="match status" value="1"/>
</dbReference>
<dbReference type="PANTHER" id="PTHR11910">
    <property type="entry name" value="ATP SYNTHASE DELTA CHAIN"/>
    <property type="match status" value="1"/>
</dbReference>
<keyword evidence="10" id="KW-1185">Reference proteome</keyword>
<dbReference type="GO" id="GO:0046933">
    <property type="term" value="F:proton-transporting ATP synthase activity, rotational mechanism"/>
    <property type="evidence" value="ECO:0007669"/>
    <property type="project" value="InterPro"/>
</dbReference>
<sequence length="208" mass="22556">MFLTSAARPAAHSISLHLQRRSVSAIAIKYANAAYNAALKASPATLSKVQTDLTGIVAALPQSQQLVELVHNPTLSAQDRKKGLEAVFAQRKDTDKITRNLLEVLSDNGRLGELEEVTHEYTELVSKYKGELEVIVTTDKPAGQDILKRIEAAMKASELGKKAKSLKMINKINPGILGGLIVEFGDRTIDLSVSNRVNKLNALISESV</sequence>
<evidence type="ECO:0000256" key="8">
    <source>
        <dbReference type="ARBA" id="ARBA00023310"/>
    </source>
</evidence>
<evidence type="ECO:0000256" key="6">
    <source>
        <dbReference type="ARBA" id="ARBA00023065"/>
    </source>
</evidence>
<protein>
    <recommendedName>
        <fullName evidence="3">ATP synthase subunit 5, mitochondrial</fullName>
    </recommendedName>
</protein>
<evidence type="ECO:0000256" key="2">
    <source>
        <dbReference type="ARBA" id="ARBA00007046"/>
    </source>
</evidence>
<organism evidence="9 10">
    <name type="scientific">Calocera cornea HHB12733</name>
    <dbReference type="NCBI Taxonomy" id="1353952"/>
    <lineage>
        <taxon>Eukaryota</taxon>
        <taxon>Fungi</taxon>
        <taxon>Dikarya</taxon>
        <taxon>Basidiomycota</taxon>
        <taxon>Agaricomycotina</taxon>
        <taxon>Dacrymycetes</taxon>
        <taxon>Dacrymycetales</taxon>
        <taxon>Dacrymycetaceae</taxon>
        <taxon>Calocera</taxon>
    </lineage>
</organism>
<keyword evidence="8" id="KW-0066">ATP synthesis</keyword>
<dbReference type="NCBIfam" id="TIGR01145">
    <property type="entry name" value="ATP_synt_delta"/>
    <property type="match status" value="1"/>
</dbReference>
<proteinExistence type="inferred from homology"/>
<evidence type="ECO:0000256" key="3">
    <source>
        <dbReference type="ARBA" id="ARBA00014723"/>
    </source>
</evidence>
<evidence type="ECO:0000313" key="10">
    <source>
        <dbReference type="Proteomes" id="UP000076842"/>
    </source>
</evidence>
<dbReference type="EMBL" id="KV423943">
    <property type="protein sequence ID" value="KZT59219.1"/>
    <property type="molecule type" value="Genomic_DNA"/>
</dbReference>
<dbReference type="InParanoid" id="A0A165HF80"/>
<keyword evidence="6" id="KW-0406">Ion transport</keyword>
<dbReference type="OrthoDB" id="1262810at2759"/>
<comment type="similarity">
    <text evidence="2">Belongs to the ATPase delta chain family.</text>
</comment>
<evidence type="ECO:0000256" key="4">
    <source>
        <dbReference type="ARBA" id="ARBA00022448"/>
    </source>
</evidence>
<dbReference type="HAMAP" id="MF_01416">
    <property type="entry name" value="ATP_synth_delta_bact"/>
    <property type="match status" value="1"/>
</dbReference>
<comment type="subcellular location">
    <subcellularLocation>
        <location evidence="1">Membrane</location>
    </subcellularLocation>
</comment>
<evidence type="ECO:0000256" key="7">
    <source>
        <dbReference type="ARBA" id="ARBA00023136"/>
    </source>
</evidence>
<evidence type="ECO:0000313" key="9">
    <source>
        <dbReference type="EMBL" id="KZT59219.1"/>
    </source>
</evidence>
<dbReference type="SUPFAM" id="SSF47928">
    <property type="entry name" value="N-terminal domain of the delta subunit of the F1F0-ATP synthase"/>
    <property type="match status" value="1"/>
</dbReference>
<evidence type="ECO:0000256" key="1">
    <source>
        <dbReference type="ARBA" id="ARBA00004370"/>
    </source>
</evidence>
<keyword evidence="7" id="KW-0472">Membrane</keyword>
<keyword evidence="5" id="KW-0375">Hydrogen ion transport</keyword>
<dbReference type="PRINTS" id="PR00125">
    <property type="entry name" value="ATPASEDELTA"/>
</dbReference>
<evidence type="ECO:0000256" key="5">
    <source>
        <dbReference type="ARBA" id="ARBA00022781"/>
    </source>
</evidence>
<dbReference type="AlphaFoldDB" id="A0A165HF80"/>
<dbReference type="InterPro" id="IPR000711">
    <property type="entry name" value="ATPase_OSCP/dsu"/>
</dbReference>
<dbReference type="FunCoup" id="A0A165HF80">
    <property type="interactions" value="260"/>
</dbReference>
<gene>
    <name evidence="9" type="ORF">CALCODRAFT_537810</name>
</gene>
<dbReference type="InterPro" id="IPR026015">
    <property type="entry name" value="ATP_synth_OSCP/delta_N_sf"/>
</dbReference>
<dbReference type="GO" id="GO:0016020">
    <property type="term" value="C:membrane"/>
    <property type="evidence" value="ECO:0007669"/>
    <property type="project" value="UniProtKB-SubCell"/>
</dbReference>
<dbReference type="Proteomes" id="UP000076842">
    <property type="component" value="Unassembled WGS sequence"/>
</dbReference>
<accession>A0A165HF80</accession>
<dbReference type="Gene3D" id="1.10.520.20">
    <property type="entry name" value="N-terminal domain of the delta subunit of the F1F0-ATP synthase"/>
    <property type="match status" value="1"/>
</dbReference>
<dbReference type="STRING" id="1353952.A0A165HF80"/>
<keyword evidence="4" id="KW-0813">Transport</keyword>
<reference evidence="9 10" key="1">
    <citation type="journal article" date="2016" name="Mol. Biol. Evol.">
        <title>Comparative Genomics of Early-Diverging Mushroom-Forming Fungi Provides Insights into the Origins of Lignocellulose Decay Capabilities.</title>
        <authorList>
            <person name="Nagy L.G."/>
            <person name="Riley R."/>
            <person name="Tritt A."/>
            <person name="Adam C."/>
            <person name="Daum C."/>
            <person name="Floudas D."/>
            <person name="Sun H."/>
            <person name="Yadav J.S."/>
            <person name="Pangilinan J."/>
            <person name="Larsson K.H."/>
            <person name="Matsuura K."/>
            <person name="Barry K."/>
            <person name="Labutti K."/>
            <person name="Kuo R."/>
            <person name="Ohm R.A."/>
            <person name="Bhattacharya S.S."/>
            <person name="Shirouzu T."/>
            <person name="Yoshinaga Y."/>
            <person name="Martin F.M."/>
            <person name="Grigoriev I.V."/>
            <person name="Hibbett D.S."/>
        </authorList>
    </citation>
    <scope>NUCLEOTIDE SEQUENCE [LARGE SCALE GENOMIC DNA]</scope>
    <source>
        <strain evidence="9 10">HHB12733</strain>
    </source>
</reference>
<name>A0A165HF80_9BASI</name>